<dbReference type="Proteomes" id="UP000827986">
    <property type="component" value="Unassembled WGS sequence"/>
</dbReference>
<organism evidence="2 3">
    <name type="scientific">Mauremys mutica</name>
    <name type="common">yellowpond turtle</name>
    <dbReference type="NCBI Taxonomy" id="74926"/>
    <lineage>
        <taxon>Eukaryota</taxon>
        <taxon>Metazoa</taxon>
        <taxon>Chordata</taxon>
        <taxon>Craniata</taxon>
        <taxon>Vertebrata</taxon>
        <taxon>Euteleostomi</taxon>
        <taxon>Archelosauria</taxon>
        <taxon>Testudinata</taxon>
        <taxon>Testudines</taxon>
        <taxon>Cryptodira</taxon>
        <taxon>Durocryptodira</taxon>
        <taxon>Testudinoidea</taxon>
        <taxon>Geoemydidae</taxon>
        <taxon>Geoemydinae</taxon>
        <taxon>Mauremys</taxon>
    </lineage>
</organism>
<comment type="caution">
    <text evidence="2">The sequence shown here is derived from an EMBL/GenBank/DDBJ whole genome shotgun (WGS) entry which is preliminary data.</text>
</comment>
<feature type="transmembrane region" description="Helical" evidence="1">
    <location>
        <begin position="167"/>
        <end position="185"/>
    </location>
</feature>
<sequence length="307" mass="33039">MAAESSKQFWKRSAKLPGSIQPVYGAQHPPLDPRLTKKRIKCKFFAHGVAAVPLNWSASTFMSSRPGCGPLDRDVHVGQTRWHSIPLPLRALRRRTMTCACFNGLSPLRCCGGTSTIQTTGMRFSSWIPVTRTRNSTGPGSTRWNWGHYMACEPISFGGGGGKTIDFFLICLVVCLAGLLVIRNHSAQAGGMKRRQWEALLFHRAVGCDYHCHAALSSIVGLMGLTSDTSHVTFPLPSLPSEAAPLPLSTGSSPPCFPAWDLVMSPVLWSPSCLAVGVGCTPGFAGVLQSRCCGRRQSVLAAEATLS</sequence>
<keyword evidence="3" id="KW-1185">Reference proteome</keyword>
<proteinExistence type="predicted"/>
<keyword evidence="1" id="KW-0472">Membrane</keyword>
<evidence type="ECO:0000256" key="1">
    <source>
        <dbReference type="SAM" id="Phobius"/>
    </source>
</evidence>
<evidence type="ECO:0000313" key="3">
    <source>
        <dbReference type="Proteomes" id="UP000827986"/>
    </source>
</evidence>
<accession>A0A9D3WXF6</accession>
<keyword evidence="1" id="KW-0812">Transmembrane</keyword>
<gene>
    <name evidence="2" type="ORF">KIL84_007452</name>
</gene>
<name>A0A9D3WXF6_9SAUR</name>
<dbReference type="AlphaFoldDB" id="A0A9D3WXF6"/>
<evidence type="ECO:0000313" key="2">
    <source>
        <dbReference type="EMBL" id="KAH1171834.1"/>
    </source>
</evidence>
<dbReference type="EMBL" id="JAHDVG010000483">
    <property type="protein sequence ID" value="KAH1171834.1"/>
    <property type="molecule type" value="Genomic_DNA"/>
</dbReference>
<reference evidence="2" key="1">
    <citation type="submission" date="2021-09" db="EMBL/GenBank/DDBJ databases">
        <title>The genome of Mauremys mutica provides insights into the evolution of semi-aquatic lifestyle.</title>
        <authorList>
            <person name="Gong S."/>
            <person name="Gao Y."/>
        </authorList>
    </citation>
    <scope>NUCLEOTIDE SEQUENCE</scope>
    <source>
        <strain evidence="2">MM-2020</strain>
        <tissue evidence="2">Muscle</tissue>
    </source>
</reference>
<protein>
    <submittedName>
        <fullName evidence="2">Uncharacterized protein</fullName>
    </submittedName>
</protein>
<keyword evidence="1" id="KW-1133">Transmembrane helix</keyword>